<dbReference type="EMBL" id="JAGGDJ010000009">
    <property type="protein sequence ID" value="MBO7745320.1"/>
    <property type="molecule type" value="Genomic_DNA"/>
</dbReference>
<gene>
    <name evidence="2" type="ORF">I8J29_14000</name>
</gene>
<comment type="caution">
    <text evidence="2">The sequence shown here is derived from an EMBL/GenBank/DDBJ whole genome shotgun (WGS) entry which is preliminary data.</text>
</comment>
<evidence type="ECO:0000313" key="3">
    <source>
        <dbReference type="Proteomes" id="UP000670947"/>
    </source>
</evidence>
<accession>A0ABS3WAI1</accession>
<reference evidence="2 3" key="1">
    <citation type="submission" date="2021-03" db="EMBL/GenBank/DDBJ databases">
        <title>Paenibacillus artemisicola MWE-103 whole genome sequence.</title>
        <authorList>
            <person name="Ham Y.J."/>
        </authorList>
    </citation>
    <scope>NUCLEOTIDE SEQUENCE [LARGE SCALE GENOMIC DNA]</scope>
    <source>
        <strain evidence="2 3">MWE-103</strain>
    </source>
</reference>
<feature type="compositionally biased region" description="Basic residues" evidence="1">
    <location>
        <begin position="69"/>
        <end position="82"/>
    </location>
</feature>
<proteinExistence type="predicted"/>
<dbReference type="RefSeq" id="WP_208848197.1">
    <property type="nucleotide sequence ID" value="NZ_JAGGDJ010000009.1"/>
</dbReference>
<protein>
    <submittedName>
        <fullName evidence="2">Uncharacterized protein</fullName>
    </submittedName>
</protein>
<dbReference type="Proteomes" id="UP000670947">
    <property type="component" value="Unassembled WGS sequence"/>
</dbReference>
<feature type="region of interest" description="Disordered" evidence="1">
    <location>
        <begin position="41"/>
        <end position="82"/>
    </location>
</feature>
<organism evidence="2 3">
    <name type="scientific">Paenibacillus artemisiicola</name>
    <dbReference type="NCBI Taxonomy" id="1172618"/>
    <lineage>
        <taxon>Bacteria</taxon>
        <taxon>Bacillati</taxon>
        <taxon>Bacillota</taxon>
        <taxon>Bacilli</taxon>
        <taxon>Bacillales</taxon>
        <taxon>Paenibacillaceae</taxon>
        <taxon>Paenibacillus</taxon>
    </lineage>
</organism>
<sequence>MRTLMRMACWIQTAIIVTNNGTILFGNADILPIVGRDQTKDVVENNEETNSPAGGEAAEGVADTASYRRGSRRKRRRYSKRR</sequence>
<evidence type="ECO:0000313" key="2">
    <source>
        <dbReference type="EMBL" id="MBO7745320.1"/>
    </source>
</evidence>
<name>A0ABS3WAI1_9BACL</name>
<evidence type="ECO:0000256" key="1">
    <source>
        <dbReference type="SAM" id="MobiDB-lite"/>
    </source>
</evidence>
<keyword evidence="3" id="KW-1185">Reference proteome</keyword>